<name>A0ABY7QTA3_9FIRM</name>
<dbReference type="RefSeq" id="WP_271191045.1">
    <property type="nucleotide sequence ID" value="NZ_CP115667.1"/>
</dbReference>
<dbReference type="Pfam" id="PF00583">
    <property type="entry name" value="Acetyltransf_1"/>
    <property type="match status" value="1"/>
</dbReference>
<dbReference type="InterPro" id="IPR000182">
    <property type="entry name" value="GNAT_dom"/>
</dbReference>
<dbReference type="EMBL" id="CP115667">
    <property type="protein sequence ID" value="WBW49515.1"/>
    <property type="molecule type" value="Genomic_DNA"/>
</dbReference>
<reference evidence="2 3" key="1">
    <citation type="submission" date="2023-01" db="EMBL/GenBank/DDBJ databases">
        <authorList>
            <person name="Lee S.H."/>
            <person name="Jung H.S."/>
            <person name="Yun J.U."/>
        </authorList>
    </citation>
    <scope>NUCLEOTIDE SEQUENCE [LARGE SCALE GENOMIC DNA]</scope>
    <source>
        <strain evidence="2 3">CBA3646</strain>
    </source>
</reference>
<evidence type="ECO:0000313" key="2">
    <source>
        <dbReference type="EMBL" id="WBW49515.1"/>
    </source>
</evidence>
<evidence type="ECO:0000259" key="1">
    <source>
        <dbReference type="Pfam" id="PF00583"/>
    </source>
</evidence>
<organism evidence="2 3">
    <name type="scientific">Peptoniphilus equinus</name>
    <dbReference type="NCBI Taxonomy" id="3016343"/>
    <lineage>
        <taxon>Bacteria</taxon>
        <taxon>Bacillati</taxon>
        <taxon>Bacillota</taxon>
        <taxon>Tissierellia</taxon>
        <taxon>Tissierellales</taxon>
        <taxon>Peptoniphilaceae</taxon>
        <taxon>Peptoniphilus</taxon>
    </lineage>
</organism>
<protein>
    <submittedName>
        <fullName evidence="2">GNAT family N-acetyltransferase</fullName>
    </submittedName>
</protein>
<dbReference type="Gene3D" id="3.40.630.30">
    <property type="match status" value="1"/>
</dbReference>
<dbReference type="Proteomes" id="UP001210339">
    <property type="component" value="Chromosome"/>
</dbReference>
<accession>A0ABY7QTA3</accession>
<dbReference type="CDD" id="cd04301">
    <property type="entry name" value="NAT_SF"/>
    <property type="match status" value="1"/>
</dbReference>
<evidence type="ECO:0000313" key="3">
    <source>
        <dbReference type="Proteomes" id="UP001210339"/>
    </source>
</evidence>
<feature type="domain" description="N-acetyltransferase" evidence="1">
    <location>
        <begin position="24"/>
        <end position="68"/>
    </location>
</feature>
<keyword evidence="3" id="KW-1185">Reference proteome</keyword>
<proteinExistence type="predicted"/>
<sequence>MSGWREDRWGVGVIPNDFHQRKDLALNICALYTEAAHRGRGIAGRLLDMAVNDLKAAGIPEVYLITTDCTRVMDGST</sequence>
<dbReference type="InterPro" id="IPR016181">
    <property type="entry name" value="Acyl_CoA_acyltransferase"/>
</dbReference>
<gene>
    <name evidence="2" type="ORF">O6R05_05765</name>
</gene>
<dbReference type="SUPFAM" id="SSF55729">
    <property type="entry name" value="Acyl-CoA N-acyltransferases (Nat)"/>
    <property type="match status" value="1"/>
</dbReference>